<comment type="caution">
    <text evidence="1">The sequence shown here is derived from an EMBL/GenBank/DDBJ whole genome shotgun (WGS) entry which is preliminary data.</text>
</comment>
<dbReference type="Gene3D" id="3.40.50.300">
    <property type="entry name" value="P-loop containing nucleotide triphosphate hydrolases"/>
    <property type="match status" value="1"/>
</dbReference>
<reference evidence="1 2" key="1">
    <citation type="submission" date="2020-01" db="EMBL/GenBank/DDBJ databases">
        <title>Investigation of new actinobacteria for the biodesulphurisation of diesel fuel.</title>
        <authorList>
            <person name="Athi Narayanan S.M."/>
        </authorList>
    </citation>
    <scope>NUCLEOTIDE SEQUENCE [LARGE SCALE GENOMIC DNA]</scope>
    <source>
        <strain evidence="1 2">213E</strain>
    </source>
</reference>
<proteinExistence type="predicted"/>
<evidence type="ECO:0000313" key="1">
    <source>
        <dbReference type="EMBL" id="NDK91794.1"/>
    </source>
</evidence>
<dbReference type="SUPFAM" id="SSF52540">
    <property type="entry name" value="P-loop containing nucleoside triphosphate hydrolases"/>
    <property type="match status" value="1"/>
</dbReference>
<dbReference type="Proteomes" id="UP000466307">
    <property type="component" value="Unassembled WGS sequence"/>
</dbReference>
<evidence type="ECO:0008006" key="3">
    <source>
        <dbReference type="Google" id="ProtNLM"/>
    </source>
</evidence>
<gene>
    <name evidence="1" type="ORF">GYA93_19785</name>
</gene>
<organism evidence="1 2">
    <name type="scientific">Gordonia desulfuricans</name>
    <dbReference type="NCBI Taxonomy" id="89051"/>
    <lineage>
        <taxon>Bacteria</taxon>
        <taxon>Bacillati</taxon>
        <taxon>Actinomycetota</taxon>
        <taxon>Actinomycetes</taxon>
        <taxon>Mycobacteriales</taxon>
        <taxon>Gordoniaceae</taxon>
        <taxon>Gordonia</taxon>
    </lineage>
</organism>
<name>A0A7K3LU93_9ACTN</name>
<protein>
    <recommendedName>
        <fullName evidence="3">(d)CMP kinase</fullName>
    </recommendedName>
</protein>
<dbReference type="AlphaFoldDB" id="A0A7K3LU93"/>
<evidence type="ECO:0000313" key="2">
    <source>
        <dbReference type="Proteomes" id="UP000466307"/>
    </source>
</evidence>
<accession>A0A7K3LU93</accession>
<dbReference type="InterPro" id="IPR027417">
    <property type="entry name" value="P-loop_NTPase"/>
</dbReference>
<keyword evidence="2" id="KW-1185">Reference proteome</keyword>
<dbReference type="EMBL" id="JAADZU010000083">
    <property type="protein sequence ID" value="NDK91794.1"/>
    <property type="molecule type" value="Genomic_DNA"/>
</dbReference>
<sequence length="197" mass="22334">MTTAPSRSAQPTPAVPELDAALSTQLDDLAAEMVSGIVAIDGPSGAGKSTVADALVARLRARGTGVVLVRTDDFATWDDPVAWWPELESEVLHSFVRRRDYRYRPRVWVDGRPEAGSRIWYRWEPLLVIEGVSSARRRIADRLTYSLWLDGAPATERLERAVARDGEPSRPFLERWQQFERGWFAVDRTRDRCRVLD</sequence>